<name>A0AAN8F092_TRICO</name>
<feature type="non-terminal residue" evidence="2">
    <location>
        <position position="206"/>
    </location>
</feature>
<evidence type="ECO:0000313" key="2">
    <source>
        <dbReference type="EMBL" id="KAK5965232.1"/>
    </source>
</evidence>
<accession>A0AAN8F092</accession>
<evidence type="ECO:0000259" key="1">
    <source>
        <dbReference type="Pfam" id="PF04678"/>
    </source>
</evidence>
<gene>
    <name evidence="2" type="ORF">GCK32_017407</name>
</gene>
<dbReference type="AlphaFoldDB" id="A0AAN8F092"/>
<sequence length="206" mass="23457">MKRIGLLCVARLCSVDASPSYRSIPSAVARKRSLVKRSSRLYCTHESPRSPPAAHSTIPVRFERGLPYLVITLPSRQESCQFSLRPLTDDVGNFCEQLHREDRGLDYVAVYTNDGIRVATSTSIEHLLQFGGFRLRLNDLYYDVTVSERTLEDQLGSDRLRQIDDLKATVATLHAALCVDEYKVGRERKLIQQLERAETELRPLHQ</sequence>
<organism evidence="2 3">
    <name type="scientific">Trichostrongylus colubriformis</name>
    <name type="common">Black scour worm</name>
    <dbReference type="NCBI Taxonomy" id="6319"/>
    <lineage>
        <taxon>Eukaryota</taxon>
        <taxon>Metazoa</taxon>
        <taxon>Ecdysozoa</taxon>
        <taxon>Nematoda</taxon>
        <taxon>Chromadorea</taxon>
        <taxon>Rhabditida</taxon>
        <taxon>Rhabditina</taxon>
        <taxon>Rhabditomorpha</taxon>
        <taxon>Strongyloidea</taxon>
        <taxon>Trichostrongylidae</taxon>
        <taxon>Trichostrongylus</taxon>
    </lineage>
</organism>
<dbReference type="Proteomes" id="UP001331761">
    <property type="component" value="Unassembled WGS sequence"/>
</dbReference>
<feature type="domain" description="Calcium uniporter protein C-terminal" evidence="1">
    <location>
        <begin position="101"/>
        <end position="206"/>
    </location>
</feature>
<dbReference type="EMBL" id="WIXE01024833">
    <property type="protein sequence ID" value="KAK5965232.1"/>
    <property type="molecule type" value="Genomic_DNA"/>
</dbReference>
<keyword evidence="3" id="KW-1185">Reference proteome</keyword>
<comment type="caution">
    <text evidence="2">The sequence shown here is derived from an EMBL/GenBank/DDBJ whole genome shotgun (WGS) entry which is preliminary data.</text>
</comment>
<protein>
    <submittedName>
        <fullName evidence="2">MCU domain-containing protein</fullName>
    </submittedName>
</protein>
<dbReference type="InterPro" id="IPR006769">
    <property type="entry name" value="MCU_C"/>
</dbReference>
<dbReference type="Pfam" id="PF04678">
    <property type="entry name" value="MCU"/>
    <property type="match status" value="1"/>
</dbReference>
<reference evidence="2 3" key="1">
    <citation type="submission" date="2019-10" db="EMBL/GenBank/DDBJ databases">
        <title>Assembly and Annotation for the nematode Trichostrongylus colubriformis.</title>
        <authorList>
            <person name="Martin J."/>
        </authorList>
    </citation>
    <scope>NUCLEOTIDE SEQUENCE [LARGE SCALE GENOMIC DNA]</scope>
    <source>
        <strain evidence="2">G859</strain>
        <tissue evidence="2">Whole worm</tissue>
    </source>
</reference>
<proteinExistence type="predicted"/>
<evidence type="ECO:0000313" key="3">
    <source>
        <dbReference type="Proteomes" id="UP001331761"/>
    </source>
</evidence>